<dbReference type="RefSeq" id="XP_020059828.1">
    <property type="nucleotide sequence ID" value="XM_020198386.1"/>
</dbReference>
<evidence type="ECO:0000313" key="2">
    <source>
        <dbReference type="Proteomes" id="UP000184546"/>
    </source>
</evidence>
<dbReference type="VEuPathDB" id="FungiDB:ASPACDRAFT_1885050"/>
<gene>
    <name evidence="1" type="ORF">ASPACDRAFT_1885050</name>
</gene>
<dbReference type="OrthoDB" id="5416097at2759"/>
<dbReference type="Proteomes" id="UP000184546">
    <property type="component" value="Unassembled WGS sequence"/>
</dbReference>
<dbReference type="AlphaFoldDB" id="A0A1L9X583"/>
<proteinExistence type="predicted"/>
<dbReference type="GeneID" id="30972200"/>
<keyword evidence="2" id="KW-1185">Reference proteome</keyword>
<accession>A0A1L9X583</accession>
<organism evidence="1 2">
    <name type="scientific">Aspergillus aculeatus (strain ATCC 16872 / CBS 172.66 / WB 5094)</name>
    <dbReference type="NCBI Taxonomy" id="690307"/>
    <lineage>
        <taxon>Eukaryota</taxon>
        <taxon>Fungi</taxon>
        <taxon>Dikarya</taxon>
        <taxon>Ascomycota</taxon>
        <taxon>Pezizomycotina</taxon>
        <taxon>Eurotiomycetes</taxon>
        <taxon>Eurotiomycetidae</taxon>
        <taxon>Eurotiales</taxon>
        <taxon>Aspergillaceae</taxon>
        <taxon>Aspergillus</taxon>
        <taxon>Aspergillus subgen. Circumdati</taxon>
    </lineage>
</organism>
<name>A0A1L9X583_ASPA1</name>
<evidence type="ECO:0000313" key="1">
    <source>
        <dbReference type="EMBL" id="OJK03489.1"/>
    </source>
</evidence>
<protein>
    <recommendedName>
        <fullName evidence="3">HNH nuclease domain-containing protein</fullName>
    </recommendedName>
</protein>
<dbReference type="OMA" id="NECWNEP"/>
<evidence type="ECO:0008006" key="3">
    <source>
        <dbReference type="Google" id="ProtNLM"/>
    </source>
</evidence>
<sequence>MCSLVPEFDDPRRAEIISQIGSGLCIAKVNPSVRALLWLADVEALRALSEECNKSPGMFRLLFVQGADTFKDALEFWRDSVSETWDDGGDGLRDPCEERDGSCVVTREDGGIRCSGNAFPCRLEAPGQAEESGMLWDIIGIFWSGPRVAFWRQAAISCGCTDGLENGILMCLDVGTAWANLGFALKPLELSQDCRSLTVQIYRLPGQTYSAEVPLVSPPDIDRASNNWLEFKGRWSNTMVRSGDIVCLRTKDPKKLPLPSFRLLEMQWYLHRAAALSGLASPPRP</sequence>
<reference evidence="2" key="1">
    <citation type="journal article" date="2017" name="Genome Biol.">
        <title>Comparative genomics reveals high biological diversity and specific adaptations in the industrially and medically important fungal genus Aspergillus.</title>
        <authorList>
            <person name="de Vries R.P."/>
            <person name="Riley R."/>
            <person name="Wiebenga A."/>
            <person name="Aguilar-Osorio G."/>
            <person name="Amillis S."/>
            <person name="Uchima C.A."/>
            <person name="Anderluh G."/>
            <person name="Asadollahi M."/>
            <person name="Askin M."/>
            <person name="Barry K."/>
            <person name="Battaglia E."/>
            <person name="Bayram O."/>
            <person name="Benocci T."/>
            <person name="Braus-Stromeyer S.A."/>
            <person name="Caldana C."/>
            <person name="Canovas D."/>
            <person name="Cerqueira G.C."/>
            <person name="Chen F."/>
            <person name="Chen W."/>
            <person name="Choi C."/>
            <person name="Clum A."/>
            <person name="Dos Santos R.A."/>
            <person name="Damasio A.R."/>
            <person name="Diallinas G."/>
            <person name="Emri T."/>
            <person name="Fekete E."/>
            <person name="Flipphi M."/>
            <person name="Freyberg S."/>
            <person name="Gallo A."/>
            <person name="Gournas C."/>
            <person name="Habgood R."/>
            <person name="Hainaut M."/>
            <person name="Harispe M.L."/>
            <person name="Henrissat B."/>
            <person name="Hilden K.S."/>
            <person name="Hope R."/>
            <person name="Hossain A."/>
            <person name="Karabika E."/>
            <person name="Karaffa L."/>
            <person name="Karanyi Z."/>
            <person name="Krasevec N."/>
            <person name="Kuo A."/>
            <person name="Kusch H."/>
            <person name="LaButti K."/>
            <person name="Lagendijk E.L."/>
            <person name="Lapidus A."/>
            <person name="Levasseur A."/>
            <person name="Lindquist E."/>
            <person name="Lipzen A."/>
            <person name="Logrieco A.F."/>
            <person name="MacCabe A."/>
            <person name="Maekelae M.R."/>
            <person name="Malavazi I."/>
            <person name="Melin P."/>
            <person name="Meyer V."/>
            <person name="Mielnichuk N."/>
            <person name="Miskei M."/>
            <person name="Molnar A.P."/>
            <person name="Mule G."/>
            <person name="Ngan C.Y."/>
            <person name="Orejas M."/>
            <person name="Orosz E."/>
            <person name="Ouedraogo J.P."/>
            <person name="Overkamp K.M."/>
            <person name="Park H.-S."/>
            <person name="Perrone G."/>
            <person name="Piumi F."/>
            <person name="Punt P.J."/>
            <person name="Ram A.F."/>
            <person name="Ramon A."/>
            <person name="Rauscher S."/>
            <person name="Record E."/>
            <person name="Riano-Pachon D.M."/>
            <person name="Robert V."/>
            <person name="Roehrig J."/>
            <person name="Ruller R."/>
            <person name="Salamov A."/>
            <person name="Salih N.S."/>
            <person name="Samson R.A."/>
            <person name="Sandor E."/>
            <person name="Sanguinetti M."/>
            <person name="Schuetze T."/>
            <person name="Sepcic K."/>
            <person name="Shelest E."/>
            <person name="Sherlock G."/>
            <person name="Sophianopoulou V."/>
            <person name="Squina F.M."/>
            <person name="Sun H."/>
            <person name="Susca A."/>
            <person name="Todd R.B."/>
            <person name="Tsang A."/>
            <person name="Unkles S.E."/>
            <person name="van de Wiele N."/>
            <person name="van Rossen-Uffink D."/>
            <person name="Oliveira J.V."/>
            <person name="Vesth T.C."/>
            <person name="Visser J."/>
            <person name="Yu J.-H."/>
            <person name="Zhou M."/>
            <person name="Andersen M.R."/>
            <person name="Archer D.B."/>
            <person name="Baker S.E."/>
            <person name="Benoit I."/>
            <person name="Brakhage A.A."/>
            <person name="Braus G.H."/>
            <person name="Fischer R."/>
            <person name="Frisvad J.C."/>
            <person name="Goldman G.H."/>
            <person name="Houbraken J."/>
            <person name="Oakley B."/>
            <person name="Pocsi I."/>
            <person name="Scazzocchio C."/>
            <person name="Seiboth B."/>
            <person name="vanKuyk P.A."/>
            <person name="Wortman J."/>
            <person name="Dyer P.S."/>
            <person name="Grigoriev I.V."/>
        </authorList>
    </citation>
    <scope>NUCLEOTIDE SEQUENCE [LARGE SCALE GENOMIC DNA]</scope>
    <source>
        <strain evidence="2">ATCC 16872 / CBS 172.66 / WB 5094</strain>
    </source>
</reference>
<dbReference type="EMBL" id="KV878971">
    <property type="protein sequence ID" value="OJK03489.1"/>
    <property type="molecule type" value="Genomic_DNA"/>
</dbReference>